<dbReference type="EMBL" id="QRAJ01000007">
    <property type="protein sequence ID" value="ROT86587.1"/>
    <property type="molecule type" value="Genomic_DNA"/>
</dbReference>
<evidence type="ECO:0000259" key="9">
    <source>
        <dbReference type="Pfam" id="PF07885"/>
    </source>
</evidence>
<name>A0A423UCZ9_9BIFI</name>
<dbReference type="InterPro" id="IPR028325">
    <property type="entry name" value="VG_K_chnl"/>
</dbReference>
<evidence type="ECO:0000256" key="1">
    <source>
        <dbReference type="ARBA" id="ARBA00004141"/>
    </source>
</evidence>
<evidence type="ECO:0000256" key="7">
    <source>
        <dbReference type="ARBA" id="ARBA00023303"/>
    </source>
</evidence>
<reference evidence="10 11" key="1">
    <citation type="submission" date="2018-07" db="EMBL/GenBank/DDBJ databases">
        <title>The role of parmesan cheese in vectoring bovine microbiota.</title>
        <authorList>
            <person name="Lugli G.A."/>
            <person name="Milani C."/>
        </authorList>
    </citation>
    <scope>NUCLEOTIDE SEQUENCE [LARGE SCALE GENOMIC DNA]</scope>
    <source>
        <strain evidence="10 11">BMONG18</strain>
    </source>
</reference>
<dbReference type="Gene3D" id="1.20.5.110">
    <property type="match status" value="1"/>
</dbReference>
<feature type="domain" description="Potassium channel" evidence="9">
    <location>
        <begin position="143"/>
        <end position="199"/>
    </location>
</feature>
<dbReference type="PANTHER" id="PTHR11537">
    <property type="entry name" value="VOLTAGE-GATED POTASSIUM CHANNEL"/>
    <property type="match status" value="1"/>
</dbReference>
<feature type="transmembrane region" description="Helical" evidence="8">
    <location>
        <begin position="149"/>
        <end position="165"/>
    </location>
</feature>
<proteinExistence type="predicted"/>
<keyword evidence="2" id="KW-0813">Transport</keyword>
<evidence type="ECO:0000313" key="11">
    <source>
        <dbReference type="Proteomes" id="UP000285266"/>
    </source>
</evidence>
<keyword evidence="6 8" id="KW-0472">Membrane</keyword>
<evidence type="ECO:0000313" key="10">
    <source>
        <dbReference type="EMBL" id="ROT86587.1"/>
    </source>
</evidence>
<dbReference type="InterPro" id="IPR013099">
    <property type="entry name" value="K_chnl_dom"/>
</dbReference>
<comment type="caution">
    <text evidence="10">The sequence shown here is derived from an EMBL/GenBank/DDBJ whole genome shotgun (WGS) entry which is preliminary data.</text>
</comment>
<dbReference type="GO" id="GO:0005249">
    <property type="term" value="F:voltage-gated potassium channel activity"/>
    <property type="evidence" value="ECO:0007669"/>
    <property type="project" value="InterPro"/>
</dbReference>
<feature type="transmembrane region" description="Helical" evidence="8">
    <location>
        <begin position="177"/>
        <end position="199"/>
    </location>
</feature>
<keyword evidence="5" id="KW-0406">Ion transport</keyword>
<dbReference type="Pfam" id="PF07885">
    <property type="entry name" value="Ion_trans_2"/>
    <property type="match status" value="1"/>
</dbReference>
<evidence type="ECO:0000256" key="4">
    <source>
        <dbReference type="ARBA" id="ARBA00022989"/>
    </source>
</evidence>
<sequence>MTLGIWEKHTEWPLTGLSVAFVAIYSWQILVQPTGVWNGAAEAALNVIWICFASDYVISLWLTSDTWTWFKHHLFELAVVVLPMFRPLRMLRVVTALNSLQHTGGMALRGRIAAYVASSVTLVVFIGSLAELDAERNAPHAVITSFPKALWWTFVTITTVGYGDYEPITATGRTIAFVIMLAGIGLISVVTATMASWIVDEVSAEDKKNTEISHDQVERLGARLAHMEAMLADMQARTGTDLKEERHNLVANDDPLQ</sequence>
<evidence type="ECO:0000256" key="6">
    <source>
        <dbReference type="ARBA" id="ARBA00023136"/>
    </source>
</evidence>
<evidence type="ECO:0000256" key="5">
    <source>
        <dbReference type="ARBA" id="ARBA00023065"/>
    </source>
</evidence>
<dbReference type="PRINTS" id="PR00169">
    <property type="entry name" value="KCHANNEL"/>
</dbReference>
<gene>
    <name evidence="10" type="ORF">BMONG18_1298</name>
</gene>
<feature type="transmembrane region" description="Helical" evidence="8">
    <location>
        <begin position="12"/>
        <end position="31"/>
    </location>
</feature>
<feature type="transmembrane region" description="Helical" evidence="8">
    <location>
        <begin position="112"/>
        <end position="129"/>
    </location>
</feature>
<dbReference type="Gene3D" id="1.10.287.70">
    <property type="match status" value="1"/>
</dbReference>
<dbReference type="SUPFAM" id="SSF81324">
    <property type="entry name" value="Voltage-gated potassium channels"/>
    <property type="match status" value="1"/>
</dbReference>
<evidence type="ECO:0000256" key="2">
    <source>
        <dbReference type="ARBA" id="ARBA00022448"/>
    </source>
</evidence>
<protein>
    <submittedName>
        <fullName evidence="10">Kef-type K+ transport system NAD-binding component</fullName>
    </submittedName>
</protein>
<keyword evidence="4 8" id="KW-1133">Transmembrane helix</keyword>
<feature type="transmembrane region" description="Helical" evidence="8">
    <location>
        <begin position="43"/>
        <end position="62"/>
    </location>
</feature>
<evidence type="ECO:0000256" key="3">
    <source>
        <dbReference type="ARBA" id="ARBA00022692"/>
    </source>
</evidence>
<dbReference type="RefSeq" id="WP_123645122.1">
    <property type="nucleotide sequence ID" value="NZ_JAKDJM010000052.1"/>
</dbReference>
<comment type="subcellular location">
    <subcellularLocation>
        <location evidence="1">Membrane</location>
        <topology evidence="1">Multi-pass membrane protein</topology>
    </subcellularLocation>
</comment>
<keyword evidence="7" id="KW-0407">Ion channel</keyword>
<dbReference type="PANTHER" id="PTHR11537:SF254">
    <property type="entry name" value="POTASSIUM VOLTAGE-GATED CHANNEL PROTEIN SHAB"/>
    <property type="match status" value="1"/>
</dbReference>
<evidence type="ECO:0000256" key="8">
    <source>
        <dbReference type="SAM" id="Phobius"/>
    </source>
</evidence>
<dbReference type="GO" id="GO:0008076">
    <property type="term" value="C:voltage-gated potassium channel complex"/>
    <property type="evidence" value="ECO:0007669"/>
    <property type="project" value="InterPro"/>
</dbReference>
<dbReference type="GO" id="GO:0001508">
    <property type="term" value="P:action potential"/>
    <property type="evidence" value="ECO:0007669"/>
    <property type="project" value="TreeGrafter"/>
</dbReference>
<dbReference type="Proteomes" id="UP000285266">
    <property type="component" value="Unassembled WGS sequence"/>
</dbReference>
<keyword evidence="3 8" id="KW-0812">Transmembrane</keyword>
<organism evidence="10 11">
    <name type="scientific">Bifidobacterium mongoliense</name>
    <dbReference type="NCBI Taxonomy" id="518643"/>
    <lineage>
        <taxon>Bacteria</taxon>
        <taxon>Bacillati</taxon>
        <taxon>Actinomycetota</taxon>
        <taxon>Actinomycetes</taxon>
        <taxon>Bifidobacteriales</taxon>
        <taxon>Bifidobacteriaceae</taxon>
        <taxon>Bifidobacterium</taxon>
    </lineage>
</organism>
<dbReference type="AlphaFoldDB" id="A0A423UCZ9"/>
<accession>A0A423UCZ9</accession>